<comment type="caution">
    <text evidence="2">The sequence shown here is derived from an EMBL/GenBank/DDBJ whole genome shotgun (WGS) entry which is preliminary data.</text>
</comment>
<sequence>MNLTTLRTRAALLSADANCGSSRGSRESSRSSHRYSTTSPQLSPDGCNLIIFRSWKTTEAGPLEYAAYTYCSVVRVPSSSAHFCMTRWLRRNAAGSLDLAAALMYVDDVEAAVPHMRESGFDDIFKASTKAANATHTEMRMPRLTGRQLHRHNTISEAATLPMAEEFAALYSNIIPTSKLQGELAVWAAKWKSEKRETRNMSAMQAVAVCPEIFFPNEHHVVRGYKV</sequence>
<keyword evidence="3" id="KW-1185">Reference proteome</keyword>
<evidence type="ECO:0000256" key="1">
    <source>
        <dbReference type="SAM" id="MobiDB-lite"/>
    </source>
</evidence>
<dbReference type="EMBL" id="JABSTV010001249">
    <property type="protein sequence ID" value="KAH7961445.1"/>
    <property type="molecule type" value="Genomic_DNA"/>
</dbReference>
<name>A0A9D4PZ05_RHISA</name>
<reference evidence="2" key="1">
    <citation type="journal article" date="2020" name="Cell">
        <title>Large-Scale Comparative Analyses of Tick Genomes Elucidate Their Genetic Diversity and Vector Capacities.</title>
        <authorList>
            <consortium name="Tick Genome and Microbiome Consortium (TIGMIC)"/>
            <person name="Jia N."/>
            <person name="Wang J."/>
            <person name="Shi W."/>
            <person name="Du L."/>
            <person name="Sun Y."/>
            <person name="Zhan W."/>
            <person name="Jiang J.F."/>
            <person name="Wang Q."/>
            <person name="Zhang B."/>
            <person name="Ji P."/>
            <person name="Bell-Sakyi L."/>
            <person name="Cui X.M."/>
            <person name="Yuan T.T."/>
            <person name="Jiang B.G."/>
            <person name="Yang W.F."/>
            <person name="Lam T.T."/>
            <person name="Chang Q.C."/>
            <person name="Ding S.J."/>
            <person name="Wang X.J."/>
            <person name="Zhu J.G."/>
            <person name="Ruan X.D."/>
            <person name="Zhao L."/>
            <person name="Wei J.T."/>
            <person name="Ye R.Z."/>
            <person name="Que T.C."/>
            <person name="Du C.H."/>
            <person name="Zhou Y.H."/>
            <person name="Cheng J.X."/>
            <person name="Dai P.F."/>
            <person name="Guo W.B."/>
            <person name="Han X.H."/>
            <person name="Huang E.J."/>
            <person name="Li L.F."/>
            <person name="Wei W."/>
            <person name="Gao Y.C."/>
            <person name="Liu J.Z."/>
            <person name="Shao H.Z."/>
            <person name="Wang X."/>
            <person name="Wang C.C."/>
            <person name="Yang T.C."/>
            <person name="Huo Q.B."/>
            <person name="Li W."/>
            <person name="Chen H.Y."/>
            <person name="Chen S.E."/>
            <person name="Zhou L.G."/>
            <person name="Ni X.B."/>
            <person name="Tian J.H."/>
            <person name="Sheng Y."/>
            <person name="Liu T."/>
            <person name="Pan Y.S."/>
            <person name="Xia L.Y."/>
            <person name="Li J."/>
            <person name="Zhao F."/>
            <person name="Cao W.C."/>
        </authorList>
    </citation>
    <scope>NUCLEOTIDE SEQUENCE</scope>
    <source>
        <strain evidence="2">Rsan-2018</strain>
    </source>
</reference>
<evidence type="ECO:0000313" key="2">
    <source>
        <dbReference type="EMBL" id="KAH7961445.1"/>
    </source>
</evidence>
<dbReference type="AlphaFoldDB" id="A0A9D4PZ05"/>
<gene>
    <name evidence="2" type="ORF">HPB52_009063</name>
</gene>
<organism evidence="2 3">
    <name type="scientific">Rhipicephalus sanguineus</name>
    <name type="common">Brown dog tick</name>
    <name type="synonym">Ixodes sanguineus</name>
    <dbReference type="NCBI Taxonomy" id="34632"/>
    <lineage>
        <taxon>Eukaryota</taxon>
        <taxon>Metazoa</taxon>
        <taxon>Ecdysozoa</taxon>
        <taxon>Arthropoda</taxon>
        <taxon>Chelicerata</taxon>
        <taxon>Arachnida</taxon>
        <taxon>Acari</taxon>
        <taxon>Parasitiformes</taxon>
        <taxon>Ixodida</taxon>
        <taxon>Ixodoidea</taxon>
        <taxon>Ixodidae</taxon>
        <taxon>Rhipicephalinae</taxon>
        <taxon>Rhipicephalus</taxon>
        <taxon>Rhipicephalus</taxon>
    </lineage>
</organism>
<accession>A0A9D4PZ05</accession>
<dbReference type="Proteomes" id="UP000821837">
    <property type="component" value="Chromosome 3"/>
</dbReference>
<protein>
    <submittedName>
        <fullName evidence="2">Uncharacterized protein</fullName>
    </submittedName>
</protein>
<evidence type="ECO:0000313" key="3">
    <source>
        <dbReference type="Proteomes" id="UP000821837"/>
    </source>
</evidence>
<proteinExistence type="predicted"/>
<reference evidence="2" key="2">
    <citation type="submission" date="2021-09" db="EMBL/GenBank/DDBJ databases">
        <authorList>
            <person name="Jia N."/>
            <person name="Wang J."/>
            <person name="Shi W."/>
            <person name="Du L."/>
            <person name="Sun Y."/>
            <person name="Zhan W."/>
            <person name="Jiang J."/>
            <person name="Wang Q."/>
            <person name="Zhang B."/>
            <person name="Ji P."/>
            <person name="Sakyi L.B."/>
            <person name="Cui X."/>
            <person name="Yuan T."/>
            <person name="Jiang B."/>
            <person name="Yang W."/>
            <person name="Lam T.T.-Y."/>
            <person name="Chang Q."/>
            <person name="Ding S."/>
            <person name="Wang X."/>
            <person name="Zhu J."/>
            <person name="Ruan X."/>
            <person name="Zhao L."/>
            <person name="Wei J."/>
            <person name="Que T."/>
            <person name="Du C."/>
            <person name="Cheng J."/>
            <person name="Dai P."/>
            <person name="Han X."/>
            <person name="Huang E."/>
            <person name="Gao Y."/>
            <person name="Liu J."/>
            <person name="Shao H."/>
            <person name="Ye R."/>
            <person name="Li L."/>
            <person name="Wei W."/>
            <person name="Wang X."/>
            <person name="Wang C."/>
            <person name="Huo Q."/>
            <person name="Li W."/>
            <person name="Guo W."/>
            <person name="Chen H."/>
            <person name="Chen S."/>
            <person name="Zhou L."/>
            <person name="Zhou L."/>
            <person name="Ni X."/>
            <person name="Tian J."/>
            <person name="Zhou Y."/>
            <person name="Sheng Y."/>
            <person name="Liu T."/>
            <person name="Pan Y."/>
            <person name="Xia L."/>
            <person name="Li J."/>
            <person name="Zhao F."/>
            <person name="Cao W."/>
        </authorList>
    </citation>
    <scope>NUCLEOTIDE SEQUENCE</scope>
    <source>
        <strain evidence="2">Rsan-2018</strain>
        <tissue evidence="2">Larvae</tissue>
    </source>
</reference>
<feature type="region of interest" description="Disordered" evidence="1">
    <location>
        <begin position="18"/>
        <end position="41"/>
    </location>
</feature>